<proteinExistence type="inferred from homology"/>
<dbReference type="PANTHER" id="PTHR14235">
    <property type="entry name" value="OSTEOCALCIN"/>
    <property type="match status" value="1"/>
</dbReference>
<accession>A0A8C3MQU2</accession>
<dbReference type="PROSITE" id="PS50998">
    <property type="entry name" value="GLA_2"/>
    <property type="match status" value="1"/>
</dbReference>
<feature type="binding site" evidence="9">
    <location>
        <position position="141"/>
    </location>
    <ligand>
        <name>Ca(2+)</name>
        <dbReference type="ChEBI" id="CHEBI:29108"/>
        <label>1</label>
    </ligand>
</feature>
<evidence type="ECO:0000256" key="8">
    <source>
        <dbReference type="ARBA" id="ARBA00023157"/>
    </source>
</evidence>
<keyword evidence="6 9" id="KW-0479">Metal-binding</keyword>
<dbReference type="Proteomes" id="UP000694382">
    <property type="component" value="Chromosome 25"/>
</dbReference>
<keyword evidence="4 12" id="KW-0964">Secreted</keyword>
<protein>
    <recommendedName>
        <fullName evidence="12">Osteocalcin</fullName>
    </recommendedName>
</protein>
<comment type="similarity">
    <text evidence="2 12">Belongs to the osteocalcin/matrix Gla protein family.</text>
</comment>
<dbReference type="InterPro" id="IPR058704">
    <property type="entry name" value="BGLAP-like_C"/>
</dbReference>
<evidence type="ECO:0000256" key="10">
    <source>
        <dbReference type="PIRSR" id="PIRSR602384-2"/>
    </source>
</evidence>
<feature type="compositionally biased region" description="Basic and acidic residues" evidence="13">
    <location>
        <begin position="18"/>
        <end position="34"/>
    </location>
</feature>
<feature type="binding site" evidence="9">
    <location>
        <position position="135"/>
    </location>
    <ligand>
        <name>Ca(2+)</name>
        <dbReference type="ChEBI" id="CHEBI:29108"/>
        <label>1</label>
    </ligand>
</feature>
<dbReference type="InterPro" id="IPR035972">
    <property type="entry name" value="GLA-like_dom_SF"/>
</dbReference>
<evidence type="ECO:0000256" key="9">
    <source>
        <dbReference type="PIRSR" id="PIRSR602384-1"/>
    </source>
</evidence>
<sequence length="160" mass="16908">MGTGPSFSRPGGLGEGCEPQKERGEGRAEWEGRAGRPVSPPSPPCRPQLPMALPAPRTRPAPKVSDPAPLPWGQGTPPGDRGQVTGPPDPPVPAAFVSRRASAELVPRQKRNAGYGSSGPGAPPDPLEAKREVCELNPDCDELADQIGLQEAYRRYYGLV</sequence>
<dbReference type="GO" id="GO:0005576">
    <property type="term" value="C:extracellular region"/>
    <property type="evidence" value="ECO:0007669"/>
    <property type="project" value="UniProtKB-SubCell"/>
</dbReference>
<dbReference type="GO" id="GO:0030500">
    <property type="term" value="P:regulation of bone mineralization"/>
    <property type="evidence" value="ECO:0007669"/>
    <property type="project" value="InterPro"/>
</dbReference>
<accession>A0A8U8B1K1</accession>
<comment type="subcellular location">
    <subcellularLocation>
        <location evidence="1 12">Secreted</location>
    </subcellularLocation>
</comment>
<feature type="binding site" evidence="9">
    <location>
        <position position="128"/>
    </location>
    <ligand>
        <name>Ca(2+)</name>
        <dbReference type="ChEBI" id="CHEBI:29108"/>
        <label>1</label>
    </ligand>
</feature>
<evidence type="ECO:0000256" key="3">
    <source>
        <dbReference type="ARBA" id="ARBA00022479"/>
    </source>
</evidence>
<evidence type="ECO:0000313" key="14">
    <source>
        <dbReference type="Ensembl" id="ENSCPVP00000009492.2"/>
    </source>
</evidence>
<feature type="region of interest" description="Disordered" evidence="13">
    <location>
        <begin position="1"/>
        <end position="130"/>
    </location>
</feature>
<evidence type="ECO:0000256" key="11">
    <source>
        <dbReference type="PIRSR" id="PIRSR602384-3"/>
    </source>
</evidence>
<dbReference type="GO" id="GO:0001649">
    <property type="term" value="P:osteoblast differentiation"/>
    <property type="evidence" value="ECO:0007669"/>
    <property type="project" value="TreeGrafter"/>
</dbReference>
<dbReference type="SUPFAM" id="SSF57630">
    <property type="entry name" value="GLA-domain"/>
    <property type="match status" value="1"/>
</dbReference>
<reference evidence="14" key="1">
    <citation type="submission" date="2020-02" db="EMBL/GenBank/DDBJ databases">
        <authorList>
            <person name="Enbody D E."/>
            <person name="Pettersson E M."/>
        </authorList>
    </citation>
    <scope>NUCLEOTIDE SEQUENCE [LARGE SCALE GENOMIC DNA]</scope>
</reference>
<dbReference type="GO" id="GO:0032571">
    <property type="term" value="P:response to vitamin K"/>
    <property type="evidence" value="ECO:0007669"/>
    <property type="project" value="InterPro"/>
</dbReference>
<evidence type="ECO:0000256" key="4">
    <source>
        <dbReference type="ARBA" id="ARBA00022525"/>
    </source>
</evidence>
<feature type="binding site" evidence="9">
    <location>
        <position position="132"/>
    </location>
    <ligand>
        <name>Ca(2+)</name>
        <dbReference type="ChEBI" id="CHEBI:29108"/>
        <label>1</label>
    </ligand>
</feature>
<dbReference type="Pfam" id="PF25890">
    <property type="entry name" value="BGLAP_C"/>
    <property type="match status" value="1"/>
</dbReference>
<keyword evidence="8 10" id="KW-1015">Disulfide bond</keyword>
<dbReference type="AlphaFoldDB" id="A0A8C3MQU2"/>
<feature type="modified residue" description="4-carboxyglutamate" evidence="11">
    <location>
        <position position="132"/>
    </location>
</feature>
<feature type="modified residue" description="4-carboxyglutamate" evidence="11">
    <location>
        <position position="128"/>
    </location>
</feature>
<keyword evidence="5" id="KW-0091">Biomineralization</keyword>
<evidence type="ECO:0000256" key="1">
    <source>
        <dbReference type="ARBA" id="ARBA00004613"/>
    </source>
</evidence>
<dbReference type="GO" id="GO:0031214">
    <property type="term" value="P:biomineral tissue development"/>
    <property type="evidence" value="ECO:0007669"/>
    <property type="project" value="UniProtKB-KW"/>
</dbReference>
<dbReference type="InterPro" id="IPR002384">
    <property type="entry name" value="Osteocalcin/MGP"/>
</dbReference>
<dbReference type="PRINTS" id="PR00002">
    <property type="entry name" value="GLABONE"/>
</dbReference>
<evidence type="ECO:0000256" key="12">
    <source>
        <dbReference type="RuleBase" id="RU361261"/>
    </source>
</evidence>
<comment type="function">
    <text evidence="12">Binds strongly to apatite and calcium.</text>
</comment>
<dbReference type="GO" id="GO:1900076">
    <property type="term" value="P:regulation of cellular response to insulin stimulus"/>
    <property type="evidence" value="ECO:0007669"/>
    <property type="project" value="InterPro"/>
</dbReference>
<dbReference type="GO" id="GO:0046848">
    <property type="term" value="F:hydroxyapatite binding"/>
    <property type="evidence" value="ECO:0007669"/>
    <property type="project" value="TreeGrafter"/>
</dbReference>
<evidence type="ECO:0000256" key="7">
    <source>
        <dbReference type="ARBA" id="ARBA00022837"/>
    </source>
</evidence>
<dbReference type="PROSITE" id="PS00011">
    <property type="entry name" value="GLA_1"/>
    <property type="match status" value="1"/>
</dbReference>
<evidence type="ECO:0000256" key="2">
    <source>
        <dbReference type="ARBA" id="ARBA00008850"/>
    </source>
</evidence>
<dbReference type="SMART" id="SM00069">
    <property type="entry name" value="GLA"/>
    <property type="match status" value="1"/>
</dbReference>
<evidence type="ECO:0000313" key="15">
    <source>
        <dbReference type="Proteomes" id="UP000694382"/>
    </source>
</evidence>
<evidence type="ECO:0000256" key="6">
    <source>
        <dbReference type="ARBA" id="ARBA00022723"/>
    </source>
</evidence>
<feature type="disulfide bond" evidence="10">
    <location>
        <begin position="134"/>
        <end position="140"/>
    </location>
</feature>
<keyword evidence="15" id="KW-1185">Reference proteome</keyword>
<keyword evidence="7 9" id="KW-0106">Calcium</keyword>
<dbReference type="InterPro" id="IPR000294">
    <property type="entry name" value="GLA_domain"/>
</dbReference>
<feature type="modified residue" description="4-carboxyglutamate" evidence="11">
    <location>
        <position position="135"/>
    </location>
</feature>
<dbReference type="InterPro" id="IPR039176">
    <property type="entry name" value="Osteocalcin"/>
</dbReference>
<organism evidence="14 15">
    <name type="scientific">Geospiza parvula</name>
    <name type="common">Small tree-finch</name>
    <name type="synonym">Camarhynchus parvulus</name>
    <dbReference type="NCBI Taxonomy" id="87175"/>
    <lineage>
        <taxon>Eukaryota</taxon>
        <taxon>Metazoa</taxon>
        <taxon>Chordata</taxon>
        <taxon>Craniata</taxon>
        <taxon>Vertebrata</taxon>
        <taxon>Euteleostomi</taxon>
        <taxon>Archelosauria</taxon>
        <taxon>Archosauria</taxon>
        <taxon>Dinosauria</taxon>
        <taxon>Saurischia</taxon>
        <taxon>Theropoda</taxon>
        <taxon>Coelurosauria</taxon>
        <taxon>Aves</taxon>
        <taxon>Neognathae</taxon>
        <taxon>Neoaves</taxon>
        <taxon>Telluraves</taxon>
        <taxon>Australaves</taxon>
        <taxon>Passeriformes</taxon>
        <taxon>Thraupidae</taxon>
        <taxon>Camarhynchus</taxon>
    </lineage>
</organism>
<feature type="compositionally biased region" description="Pro residues" evidence="13">
    <location>
        <begin position="38"/>
        <end position="47"/>
    </location>
</feature>
<comment type="PTM">
    <text evidence="11 12">Gamma-carboxyglutamate residues are formed by vitamin K dependent carboxylation. These residues are essential for the binding of calcium.</text>
</comment>
<dbReference type="GO" id="GO:0005509">
    <property type="term" value="F:calcium ion binding"/>
    <property type="evidence" value="ECO:0007669"/>
    <property type="project" value="UniProtKB-UniRule"/>
</dbReference>
<evidence type="ECO:0000256" key="13">
    <source>
        <dbReference type="SAM" id="MobiDB-lite"/>
    </source>
</evidence>
<keyword evidence="3 11" id="KW-0301">Gamma-carboxyglutamic acid</keyword>
<evidence type="ECO:0000256" key="5">
    <source>
        <dbReference type="ARBA" id="ARBA00022591"/>
    </source>
</evidence>
<dbReference type="GO" id="GO:0008147">
    <property type="term" value="F:structural constituent of bone"/>
    <property type="evidence" value="ECO:0007669"/>
    <property type="project" value="TreeGrafter"/>
</dbReference>
<reference evidence="14" key="3">
    <citation type="submission" date="2025-09" db="UniProtKB">
        <authorList>
            <consortium name="Ensembl"/>
        </authorList>
    </citation>
    <scope>IDENTIFICATION</scope>
</reference>
<reference evidence="14" key="2">
    <citation type="submission" date="2025-08" db="UniProtKB">
        <authorList>
            <consortium name="Ensembl"/>
        </authorList>
    </citation>
    <scope>IDENTIFICATION</scope>
</reference>
<dbReference type="PANTHER" id="PTHR14235:SF0">
    <property type="entry name" value="OSTEOCALCIN"/>
    <property type="match status" value="1"/>
</dbReference>
<dbReference type="GO" id="GO:0060348">
    <property type="term" value="P:bone development"/>
    <property type="evidence" value="ECO:0007669"/>
    <property type="project" value="InterPro"/>
</dbReference>
<dbReference type="Ensembl" id="ENSCPVT00000009906.2">
    <property type="protein sequence ID" value="ENSCPVP00000009492.2"/>
    <property type="gene ID" value="ENSCPVG00000006957.2"/>
</dbReference>
<name>A0A8C3MQU2_GEOPR</name>